<dbReference type="RefSeq" id="WP_343788507.1">
    <property type="nucleotide sequence ID" value="NZ_BAAAFH010000022.1"/>
</dbReference>
<keyword evidence="3" id="KW-0378">Hydrolase</keyword>
<dbReference type="CDD" id="cd09084">
    <property type="entry name" value="EEP-2"/>
    <property type="match status" value="1"/>
</dbReference>
<dbReference type="InterPro" id="IPR036691">
    <property type="entry name" value="Endo/exonu/phosph_ase_sf"/>
</dbReference>
<name>A0ABN1MSN4_9FLAO</name>
<keyword evidence="1" id="KW-0472">Membrane</keyword>
<evidence type="ECO:0000313" key="4">
    <source>
        <dbReference type="Proteomes" id="UP001501126"/>
    </source>
</evidence>
<keyword evidence="1" id="KW-1133">Transmembrane helix</keyword>
<dbReference type="Gene3D" id="3.60.10.10">
    <property type="entry name" value="Endonuclease/exonuclease/phosphatase"/>
    <property type="match status" value="1"/>
</dbReference>
<accession>A0ABN1MSN4</accession>
<organism evidence="3 4">
    <name type="scientific">Wandonia haliotis</name>
    <dbReference type="NCBI Taxonomy" id="574963"/>
    <lineage>
        <taxon>Bacteria</taxon>
        <taxon>Pseudomonadati</taxon>
        <taxon>Bacteroidota</taxon>
        <taxon>Flavobacteriia</taxon>
        <taxon>Flavobacteriales</taxon>
        <taxon>Crocinitomicaceae</taxon>
        <taxon>Wandonia</taxon>
    </lineage>
</organism>
<dbReference type="SUPFAM" id="SSF56219">
    <property type="entry name" value="DNase I-like"/>
    <property type="match status" value="1"/>
</dbReference>
<evidence type="ECO:0000256" key="1">
    <source>
        <dbReference type="SAM" id="Phobius"/>
    </source>
</evidence>
<evidence type="ECO:0000313" key="3">
    <source>
        <dbReference type="EMBL" id="GAA0876190.1"/>
    </source>
</evidence>
<feature type="transmembrane region" description="Helical" evidence="1">
    <location>
        <begin position="7"/>
        <end position="30"/>
    </location>
</feature>
<dbReference type="Pfam" id="PF03372">
    <property type="entry name" value="Exo_endo_phos"/>
    <property type="match status" value="1"/>
</dbReference>
<dbReference type="EMBL" id="BAAAFH010000022">
    <property type="protein sequence ID" value="GAA0876190.1"/>
    <property type="molecule type" value="Genomic_DNA"/>
</dbReference>
<feature type="domain" description="Endonuclease/exonuclease/phosphatase" evidence="2">
    <location>
        <begin position="109"/>
        <end position="362"/>
    </location>
</feature>
<proteinExistence type="predicted"/>
<dbReference type="GO" id="GO:0004519">
    <property type="term" value="F:endonuclease activity"/>
    <property type="evidence" value="ECO:0007669"/>
    <property type="project" value="UniProtKB-KW"/>
</dbReference>
<feature type="transmembrane region" description="Helical" evidence="1">
    <location>
        <begin position="72"/>
        <end position="91"/>
    </location>
</feature>
<dbReference type="InterPro" id="IPR051916">
    <property type="entry name" value="GPI-anchor_lipid_remodeler"/>
</dbReference>
<keyword evidence="4" id="KW-1185">Reference proteome</keyword>
<gene>
    <name evidence="3" type="ORF">GCM10009118_26000</name>
</gene>
<protein>
    <submittedName>
        <fullName evidence="3">Endonuclease/exonuclease/phosphatase family protein</fullName>
    </submittedName>
</protein>
<reference evidence="3 4" key="1">
    <citation type="journal article" date="2019" name="Int. J. Syst. Evol. Microbiol.">
        <title>The Global Catalogue of Microorganisms (GCM) 10K type strain sequencing project: providing services to taxonomists for standard genome sequencing and annotation.</title>
        <authorList>
            <consortium name="The Broad Institute Genomics Platform"/>
            <consortium name="The Broad Institute Genome Sequencing Center for Infectious Disease"/>
            <person name="Wu L."/>
            <person name="Ma J."/>
        </authorList>
    </citation>
    <scope>NUCLEOTIDE SEQUENCE [LARGE SCALE GENOMIC DNA]</scope>
    <source>
        <strain evidence="3 4">JCM 16083</strain>
    </source>
</reference>
<dbReference type="InterPro" id="IPR005135">
    <property type="entry name" value="Endo/exonuclease/phosphatase"/>
</dbReference>
<sequence length="379" mass="43518">MSGKKFNLFSLDTLVLIVWLVATAALFISYASSYADPRSFSFVPLFGLAYPLIISANLVLFLYWLIRKRWKLVFTSLVFIIIGFPLHSRFITFSKSTSPSESANSLQVMSYNVRLFDVYNWLERGTETRDDIYTYLENNPVDVLCFQEFYYEESPGEYNTIQTIRKRTGLSNKHGRYTSGSHGKAHFGVITFSRYPIINSGHILLNSVASNHCIYTDIQKDSVIFRVYNLHIGSIQIQDDEYDLFSEKPNNLKLDKTERSKRLVGRLLSAYTKRIEQVEVILEHSKQSPYPVIICGDFNDTPISYAYNQFHKHYTDAFLTSGNGIGTTYTGKIPANRIDFIFYDTSFHATDFKIQEEILSDHRAIQSTLEIRSLNSGGE</sequence>
<keyword evidence="1" id="KW-0812">Transmembrane</keyword>
<comment type="caution">
    <text evidence="3">The sequence shown here is derived from an EMBL/GenBank/DDBJ whole genome shotgun (WGS) entry which is preliminary data.</text>
</comment>
<dbReference type="Proteomes" id="UP001501126">
    <property type="component" value="Unassembled WGS sequence"/>
</dbReference>
<keyword evidence="3" id="KW-0255">Endonuclease</keyword>
<dbReference type="PANTHER" id="PTHR14859">
    <property type="entry name" value="CALCOFLUOR WHITE HYPERSENSITIVE PROTEIN PRECURSOR"/>
    <property type="match status" value="1"/>
</dbReference>
<feature type="transmembrane region" description="Helical" evidence="1">
    <location>
        <begin position="42"/>
        <end position="65"/>
    </location>
</feature>
<dbReference type="PANTHER" id="PTHR14859:SF15">
    <property type="entry name" value="ENDONUCLEASE_EXONUCLEASE_PHOSPHATASE DOMAIN-CONTAINING PROTEIN"/>
    <property type="match status" value="1"/>
</dbReference>
<keyword evidence="3" id="KW-0540">Nuclease</keyword>
<evidence type="ECO:0000259" key="2">
    <source>
        <dbReference type="Pfam" id="PF03372"/>
    </source>
</evidence>